<dbReference type="Gene3D" id="1.10.150.450">
    <property type="match status" value="1"/>
</dbReference>
<name>A0ABR2LW18_9ASPA</name>
<dbReference type="PANTHER" id="PTHR12725">
    <property type="entry name" value="HALOACID DEHALOGENASE-LIKE HYDROLASE"/>
    <property type="match status" value="1"/>
</dbReference>
<dbReference type="Pfam" id="PF00702">
    <property type="entry name" value="Hydrolase"/>
    <property type="match status" value="1"/>
</dbReference>
<dbReference type="InterPro" id="IPR023214">
    <property type="entry name" value="HAD_sf"/>
</dbReference>
<reference evidence="1 2" key="1">
    <citation type="journal article" date="2022" name="Nat. Plants">
        <title>Genomes of leafy and leafless Platanthera orchids illuminate the evolution of mycoheterotrophy.</title>
        <authorList>
            <person name="Li M.H."/>
            <person name="Liu K.W."/>
            <person name="Li Z."/>
            <person name="Lu H.C."/>
            <person name="Ye Q.L."/>
            <person name="Zhang D."/>
            <person name="Wang J.Y."/>
            <person name="Li Y.F."/>
            <person name="Zhong Z.M."/>
            <person name="Liu X."/>
            <person name="Yu X."/>
            <person name="Liu D.K."/>
            <person name="Tu X.D."/>
            <person name="Liu B."/>
            <person name="Hao Y."/>
            <person name="Liao X.Y."/>
            <person name="Jiang Y.T."/>
            <person name="Sun W.H."/>
            <person name="Chen J."/>
            <person name="Chen Y.Q."/>
            <person name="Ai Y."/>
            <person name="Zhai J.W."/>
            <person name="Wu S.S."/>
            <person name="Zhou Z."/>
            <person name="Hsiao Y.Y."/>
            <person name="Wu W.L."/>
            <person name="Chen Y.Y."/>
            <person name="Lin Y.F."/>
            <person name="Hsu J.L."/>
            <person name="Li C.Y."/>
            <person name="Wang Z.W."/>
            <person name="Zhao X."/>
            <person name="Zhong W.Y."/>
            <person name="Ma X.K."/>
            <person name="Ma L."/>
            <person name="Huang J."/>
            <person name="Chen G.Z."/>
            <person name="Huang M.Z."/>
            <person name="Huang L."/>
            <person name="Peng D.H."/>
            <person name="Luo Y.B."/>
            <person name="Zou S.Q."/>
            <person name="Chen S.P."/>
            <person name="Lan S."/>
            <person name="Tsai W.C."/>
            <person name="Van de Peer Y."/>
            <person name="Liu Z.J."/>
        </authorList>
    </citation>
    <scope>NUCLEOTIDE SEQUENCE [LARGE SCALE GENOMIC DNA]</scope>
    <source>
        <strain evidence="1">Lor288</strain>
    </source>
</reference>
<keyword evidence="2" id="KW-1185">Reference proteome</keyword>
<protein>
    <recommendedName>
        <fullName evidence="3">Pyrimidine 5-nucleotidase</fullName>
    </recommendedName>
</protein>
<evidence type="ECO:0000313" key="1">
    <source>
        <dbReference type="EMBL" id="KAK8952608.1"/>
    </source>
</evidence>
<dbReference type="SUPFAM" id="SSF56784">
    <property type="entry name" value="HAD-like"/>
    <property type="match status" value="1"/>
</dbReference>
<dbReference type="SFLD" id="SFLDG01129">
    <property type="entry name" value="C1.5:_HAD__Beta-PGM__Phosphata"/>
    <property type="match status" value="1"/>
</dbReference>
<evidence type="ECO:0000313" key="2">
    <source>
        <dbReference type="Proteomes" id="UP001412067"/>
    </source>
</evidence>
<dbReference type="EMBL" id="JBBWWR010000014">
    <property type="protein sequence ID" value="KAK8952608.1"/>
    <property type="molecule type" value="Genomic_DNA"/>
</dbReference>
<dbReference type="NCBIfam" id="TIGR01993">
    <property type="entry name" value="Pyr-5-nucltdase"/>
    <property type="match status" value="1"/>
</dbReference>
<sequence length="327" mass="36405">MGLEFEDQYPQAKKSEYDCLLFDLDDTLYPLASGLALNCNKNIRDYMTEKLGMDECKVAEIASFLYKSYGTTMAGLRAIGYSFNYDDFHSYVHGRLPYDNLKLDLVLRQLLLNIPVRKVIFTNADKVHATKVLSRLGLEDCFDGIICFETLNRHDENSSSHETASIKPNIFSISDELPETPILCKPSEAAIARALEIAKVTAKRTIFFDDSIRNIQAGKRIGLKTVLVGTSHRVNGADYALESIHNIKEALPELWQEGEEARNALLGDRNDVDLAVKEDVNHGGSSGVRTSNGSVKVAVHIRPLIGDEKLQGCKDCVTVVKLHGREI</sequence>
<dbReference type="PANTHER" id="PTHR12725:SF82">
    <property type="entry name" value="HALOACID DEHALOGENASE-LIKE HYDROLASE (HAD) SUPERFAMILY PROTEIN"/>
    <property type="match status" value="1"/>
</dbReference>
<proteinExistence type="predicted"/>
<dbReference type="InterPro" id="IPR010237">
    <property type="entry name" value="Pyr-5-nucltdase"/>
</dbReference>
<dbReference type="NCBIfam" id="TIGR01509">
    <property type="entry name" value="HAD-SF-IA-v3"/>
    <property type="match status" value="1"/>
</dbReference>
<dbReference type="SFLD" id="SFLDG01132">
    <property type="entry name" value="C1.5.3:_5'-Nucleotidase_Like"/>
    <property type="match status" value="1"/>
</dbReference>
<evidence type="ECO:0008006" key="3">
    <source>
        <dbReference type="Google" id="ProtNLM"/>
    </source>
</evidence>
<organism evidence="1 2">
    <name type="scientific">Platanthera guangdongensis</name>
    <dbReference type="NCBI Taxonomy" id="2320717"/>
    <lineage>
        <taxon>Eukaryota</taxon>
        <taxon>Viridiplantae</taxon>
        <taxon>Streptophyta</taxon>
        <taxon>Embryophyta</taxon>
        <taxon>Tracheophyta</taxon>
        <taxon>Spermatophyta</taxon>
        <taxon>Magnoliopsida</taxon>
        <taxon>Liliopsida</taxon>
        <taxon>Asparagales</taxon>
        <taxon>Orchidaceae</taxon>
        <taxon>Orchidoideae</taxon>
        <taxon>Orchideae</taxon>
        <taxon>Orchidinae</taxon>
        <taxon>Platanthera</taxon>
    </lineage>
</organism>
<dbReference type="Gene3D" id="3.40.50.1000">
    <property type="entry name" value="HAD superfamily/HAD-like"/>
    <property type="match status" value="1"/>
</dbReference>
<dbReference type="InterPro" id="IPR006439">
    <property type="entry name" value="HAD-SF_hydro_IA"/>
</dbReference>
<dbReference type="InterPro" id="IPR036412">
    <property type="entry name" value="HAD-like_sf"/>
</dbReference>
<accession>A0ABR2LW18</accession>
<dbReference type="Proteomes" id="UP001412067">
    <property type="component" value="Unassembled WGS sequence"/>
</dbReference>
<dbReference type="SFLD" id="SFLDS00003">
    <property type="entry name" value="Haloacid_Dehalogenase"/>
    <property type="match status" value="1"/>
</dbReference>
<comment type="caution">
    <text evidence="1">The sequence shown here is derived from an EMBL/GenBank/DDBJ whole genome shotgun (WGS) entry which is preliminary data.</text>
</comment>
<gene>
    <name evidence="1" type="ORF">KSP40_PGU021040</name>
</gene>